<proteinExistence type="predicted"/>
<dbReference type="InterPro" id="IPR038222">
    <property type="entry name" value="DHHA2_dom_sf"/>
</dbReference>
<dbReference type="eggNOG" id="KOG4129">
    <property type="taxonomic scope" value="Eukaryota"/>
</dbReference>
<evidence type="ECO:0000259" key="5">
    <source>
        <dbReference type="SMART" id="SM01131"/>
    </source>
</evidence>
<organism evidence="6 7">
    <name type="scientific">Kluyveromyces lactis (strain ATCC 8585 / CBS 2359 / DSM 70799 / NBRC 1267 / NRRL Y-1140 / WM37)</name>
    <name type="common">Yeast</name>
    <name type="synonym">Candida sphaerica</name>
    <dbReference type="NCBI Taxonomy" id="284590"/>
    <lineage>
        <taxon>Eukaryota</taxon>
        <taxon>Fungi</taxon>
        <taxon>Dikarya</taxon>
        <taxon>Ascomycota</taxon>
        <taxon>Saccharomycotina</taxon>
        <taxon>Saccharomycetes</taxon>
        <taxon>Saccharomycetales</taxon>
        <taxon>Saccharomycetaceae</taxon>
        <taxon>Kluyveromyces</taxon>
    </lineage>
</organism>
<dbReference type="GO" id="GO:0005737">
    <property type="term" value="C:cytoplasm"/>
    <property type="evidence" value="ECO:0007669"/>
    <property type="project" value="InterPro"/>
</dbReference>
<name>Q6CWI6_KLULA</name>
<dbReference type="PANTHER" id="PTHR12112">
    <property type="entry name" value="BNIP - RELATED"/>
    <property type="match status" value="1"/>
</dbReference>
<dbReference type="Gene3D" id="3.10.310.20">
    <property type="entry name" value="DHHA2 domain"/>
    <property type="match status" value="1"/>
</dbReference>
<dbReference type="EMBL" id="CR382122">
    <property type="protein sequence ID" value="CAH02096.1"/>
    <property type="molecule type" value="Genomic_DNA"/>
</dbReference>
<gene>
    <name evidence="6" type="ORF">KLLA0_B03806g</name>
</gene>
<evidence type="ECO:0000313" key="7">
    <source>
        <dbReference type="Proteomes" id="UP000000598"/>
    </source>
</evidence>
<dbReference type="Pfam" id="PF01368">
    <property type="entry name" value="DHH"/>
    <property type="match status" value="1"/>
</dbReference>
<accession>Q6CWI6</accession>
<reference evidence="6 7" key="1">
    <citation type="journal article" date="2004" name="Nature">
        <title>Genome evolution in yeasts.</title>
        <authorList>
            <consortium name="Genolevures"/>
            <person name="Dujon B."/>
            <person name="Sherman D."/>
            <person name="Fischer G."/>
            <person name="Durrens P."/>
            <person name="Casaregola S."/>
            <person name="Lafontaine I."/>
            <person name="de Montigny J."/>
            <person name="Marck C."/>
            <person name="Neuveglise C."/>
            <person name="Talla E."/>
            <person name="Goffard N."/>
            <person name="Frangeul L."/>
            <person name="Aigle M."/>
            <person name="Anthouard V."/>
            <person name="Babour A."/>
            <person name="Barbe V."/>
            <person name="Barnay S."/>
            <person name="Blanchin S."/>
            <person name="Beckerich J.M."/>
            <person name="Beyne E."/>
            <person name="Bleykasten C."/>
            <person name="Boisrame A."/>
            <person name="Boyer J."/>
            <person name="Cattolico L."/>
            <person name="Confanioleri F."/>
            <person name="de Daruvar A."/>
            <person name="Despons L."/>
            <person name="Fabre E."/>
            <person name="Fairhead C."/>
            <person name="Ferry-Dumazet H."/>
            <person name="Groppi A."/>
            <person name="Hantraye F."/>
            <person name="Hennequin C."/>
            <person name="Jauniaux N."/>
            <person name="Joyet P."/>
            <person name="Kachouri R."/>
            <person name="Kerrest A."/>
            <person name="Koszul R."/>
            <person name="Lemaire M."/>
            <person name="Lesur I."/>
            <person name="Ma L."/>
            <person name="Muller H."/>
            <person name="Nicaud J.M."/>
            <person name="Nikolski M."/>
            <person name="Oztas S."/>
            <person name="Ozier-Kalogeropoulos O."/>
            <person name="Pellenz S."/>
            <person name="Potier S."/>
            <person name="Richard G.F."/>
            <person name="Straub M.L."/>
            <person name="Suleau A."/>
            <person name="Swennene D."/>
            <person name="Tekaia F."/>
            <person name="Wesolowski-Louvel M."/>
            <person name="Westhof E."/>
            <person name="Wirth B."/>
            <person name="Zeniou-Meyer M."/>
            <person name="Zivanovic I."/>
            <person name="Bolotin-Fukuhara M."/>
            <person name="Thierry A."/>
            <person name="Bouchier C."/>
            <person name="Caudron B."/>
            <person name="Scarpelli C."/>
            <person name="Gaillardin C."/>
            <person name="Weissenbach J."/>
            <person name="Wincker P."/>
            <person name="Souciet J.L."/>
        </authorList>
    </citation>
    <scope>NUCLEOTIDE SEQUENCE [LARGE SCALE GENOMIC DNA]</scope>
    <source>
        <strain evidence="7">ATCC 8585 / CBS 2359 / DSM 70799 / NBRC 1267 / NRRL Y-1140 / WM37</strain>
    </source>
</reference>
<dbReference type="Pfam" id="PF02833">
    <property type="entry name" value="DHHA2"/>
    <property type="match status" value="1"/>
</dbReference>
<keyword evidence="7" id="KW-1185">Reference proteome</keyword>
<dbReference type="AlphaFoldDB" id="Q6CWI6"/>
<dbReference type="InterPro" id="IPR004097">
    <property type="entry name" value="DHHA2"/>
</dbReference>
<dbReference type="InParanoid" id="Q6CWI6"/>
<dbReference type="SMART" id="SM01131">
    <property type="entry name" value="DHHA2"/>
    <property type="match status" value="1"/>
</dbReference>
<dbReference type="PaxDb" id="284590-Q6CWI6"/>
<evidence type="ECO:0000256" key="1">
    <source>
        <dbReference type="ARBA" id="ARBA00001936"/>
    </source>
</evidence>
<sequence>MVGRLVKFLTQLKGSHVNALKKCSSKDSCFLNIVCGNESADLDSIVSTIAYAYLSFLNDPSALLLPVINIPKEDLKLRRDVCYLLDSHSISSDLLYFKEDLRNWSKLPSCDINCVLVDHNDIPHTNKDVLLNVVGIVDHHKDVGLHTESVETFSGPRIIQTAGSCSSLVFDYWFKISKSNEQACAAIKDVVPLLLGALLIDTDDMKHKVEHIDTVALEEYKKLSQESVDTNRLYQKLREAKDDINGLYFHDILRKDYKEFNFNPETRCGIASVVKSIQWIERRFDKANIESTCTKYIEENSLDILVLMTSFTENDIFSKQIAFQINPNRDPQLLKSLVNDLAPKLDLVKIESLSSKCFECYDQKNTKMSRKQVAPFIEEFIHK</sequence>
<comment type="cofactor">
    <cofactor evidence="1">
        <name>Mn(2+)</name>
        <dbReference type="ChEBI" id="CHEBI:29035"/>
    </cofactor>
</comment>
<evidence type="ECO:0000256" key="4">
    <source>
        <dbReference type="ARBA" id="ARBA00023211"/>
    </source>
</evidence>
<feature type="domain" description="DHHA2" evidence="5">
    <location>
        <begin position="234"/>
        <end position="381"/>
    </location>
</feature>
<keyword evidence="2" id="KW-0479">Metal-binding</keyword>
<dbReference type="SUPFAM" id="SSF64182">
    <property type="entry name" value="DHH phosphoesterases"/>
    <property type="match status" value="1"/>
</dbReference>
<dbReference type="Proteomes" id="UP000000598">
    <property type="component" value="Chromosome B"/>
</dbReference>
<evidence type="ECO:0000256" key="2">
    <source>
        <dbReference type="ARBA" id="ARBA00022723"/>
    </source>
</evidence>
<dbReference type="InterPro" id="IPR001667">
    <property type="entry name" value="DDH_dom"/>
</dbReference>
<dbReference type="FunCoup" id="Q6CWI6">
    <property type="interactions" value="255"/>
</dbReference>
<evidence type="ECO:0000313" key="6">
    <source>
        <dbReference type="EMBL" id="CAH02096.1"/>
    </source>
</evidence>
<dbReference type="Gene3D" id="3.90.1640.10">
    <property type="entry name" value="inorganic pyrophosphatase (n-terminal core)"/>
    <property type="match status" value="1"/>
</dbReference>
<dbReference type="InterPro" id="IPR038763">
    <property type="entry name" value="DHH_sf"/>
</dbReference>
<dbReference type="GO" id="GO:0046872">
    <property type="term" value="F:metal ion binding"/>
    <property type="evidence" value="ECO:0007669"/>
    <property type="project" value="UniProtKB-KW"/>
</dbReference>
<keyword evidence="4" id="KW-0464">Manganese</keyword>
<evidence type="ECO:0000256" key="3">
    <source>
        <dbReference type="ARBA" id="ARBA00022801"/>
    </source>
</evidence>
<keyword evidence="3" id="KW-0378">Hydrolase</keyword>
<dbReference type="HOGENOM" id="CLU_019358_1_0_1"/>
<dbReference type="KEGG" id="kla:KLLA0_B03806g"/>
<dbReference type="STRING" id="284590.Q6CWI6"/>
<dbReference type="PANTHER" id="PTHR12112:SF39">
    <property type="entry name" value="EG:152A3.5 PROTEIN (FBGN0003116_PN PROTEIN)"/>
    <property type="match status" value="1"/>
</dbReference>
<protein>
    <submittedName>
        <fullName evidence="6">KLLA0B03806p</fullName>
    </submittedName>
</protein>
<dbReference type="GO" id="GO:0004309">
    <property type="term" value="F:exopolyphosphatase activity"/>
    <property type="evidence" value="ECO:0007669"/>
    <property type="project" value="TreeGrafter"/>
</dbReference>
<dbReference type="OMA" id="TMTIFFN"/>